<organism evidence="14 15">
    <name type="scientific">Potamilus streckersoni</name>
    <dbReference type="NCBI Taxonomy" id="2493646"/>
    <lineage>
        <taxon>Eukaryota</taxon>
        <taxon>Metazoa</taxon>
        <taxon>Spiralia</taxon>
        <taxon>Lophotrochozoa</taxon>
        <taxon>Mollusca</taxon>
        <taxon>Bivalvia</taxon>
        <taxon>Autobranchia</taxon>
        <taxon>Heteroconchia</taxon>
        <taxon>Palaeoheterodonta</taxon>
        <taxon>Unionida</taxon>
        <taxon>Unionoidea</taxon>
        <taxon>Unionidae</taxon>
        <taxon>Ambleminae</taxon>
        <taxon>Lampsilini</taxon>
        <taxon>Potamilus</taxon>
    </lineage>
</organism>
<evidence type="ECO:0000256" key="6">
    <source>
        <dbReference type="ARBA" id="ARBA00022490"/>
    </source>
</evidence>
<dbReference type="PANTHER" id="PTHR21771">
    <property type="entry name" value="MITOCHONDRIA-EATING PROTEIN-RELATED"/>
    <property type="match status" value="1"/>
</dbReference>
<dbReference type="Proteomes" id="UP001195483">
    <property type="component" value="Unassembled WGS sequence"/>
</dbReference>
<keyword evidence="7" id="KW-1000">Mitochondrion outer membrane</keyword>
<dbReference type="InterPro" id="IPR026169">
    <property type="entry name" value="MIEAP"/>
</dbReference>
<evidence type="ECO:0000313" key="14">
    <source>
        <dbReference type="EMBL" id="KAK3588217.1"/>
    </source>
</evidence>
<name>A0AAE0SA48_9BIVA</name>
<keyword evidence="11" id="KW-0472">Membrane</keyword>
<evidence type="ECO:0000256" key="10">
    <source>
        <dbReference type="ARBA" id="ARBA00023128"/>
    </source>
</evidence>
<evidence type="ECO:0000313" key="15">
    <source>
        <dbReference type="Proteomes" id="UP001195483"/>
    </source>
</evidence>
<dbReference type="GO" id="GO:0035694">
    <property type="term" value="P:mitochondrial protein catabolic process"/>
    <property type="evidence" value="ECO:0007669"/>
    <property type="project" value="InterPro"/>
</dbReference>
<accession>A0AAE0SA48</accession>
<evidence type="ECO:0000256" key="7">
    <source>
        <dbReference type="ARBA" id="ARBA00022787"/>
    </source>
</evidence>
<evidence type="ECO:0000256" key="2">
    <source>
        <dbReference type="ARBA" id="ARBA00004305"/>
    </source>
</evidence>
<dbReference type="EMBL" id="JAEAOA010000025">
    <property type="protein sequence ID" value="KAK3588217.1"/>
    <property type="molecule type" value="Genomic_DNA"/>
</dbReference>
<keyword evidence="9" id="KW-0446">Lipid-binding</keyword>
<dbReference type="GO" id="GO:0005741">
    <property type="term" value="C:mitochondrial outer membrane"/>
    <property type="evidence" value="ECO:0007669"/>
    <property type="project" value="UniProtKB-SubCell"/>
</dbReference>
<dbReference type="InterPro" id="IPR031981">
    <property type="entry name" value="MIEAP_C"/>
</dbReference>
<comment type="caution">
    <text evidence="14">The sequence shown here is derived from an EMBL/GenBank/DDBJ whole genome shotgun (WGS) entry which is preliminary data.</text>
</comment>
<comment type="similarity">
    <text evidence="4">Belongs to the MIEAP family.</text>
</comment>
<dbReference type="AlphaFoldDB" id="A0AAE0SA48"/>
<protein>
    <recommendedName>
        <fullName evidence="5">Mitochondria-eating protein</fullName>
    </recommendedName>
    <alternativeName>
        <fullName evidence="12">Spermatogenesis-associated protein 18</fullName>
    </alternativeName>
</protein>
<dbReference type="GO" id="GO:0035695">
    <property type="term" value="P:mitophagy by internal vacuole formation"/>
    <property type="evidence" value="ECO:0007669"/>
    <property type="project" value="TreeGrafter"/>
</dbReference>
<keyword evidence="10" id="KW-0496">Mitochondrion</keyword>
<evidence type="ECO:0000256" key="11">
    <source>
        <dbReference type="ARBA" id="ARBA00023136"/>
    </source>
</evidence>
<evidence type="ECO:0000256" key="3">
    <source>
        <dbReference type="ARBA" id="ARBA00004496"/>
    </source>
</evidence>
<dbReference type="Pfam" id="PF16026">
    <property type="entry name" value="MIEAP"/>
    <property type="match status" value="1"/>
</dbReference>
<gene>
    <name evidence="14" type="ORF">CHS0354_000016</name>
</gene>
<evidence type="ECO:0000259" key="13">
    <source>
        <dbReference type="Pfam" id="PF16026"/>
    </source>
</evidence>
<reference evidence="14" key="1">
    <citation type="journal article" date="2021" name="Genome Biol. Evol.">
        <title>A High-Quality Reference Genome for a Parasitic Bivalve with Doubly Uniparental Inheritance (Bivalvia: Unionida).</title>
        <authorList>
            <person name="Smith C.H."/>
        </authorList>
    </citation>
    <scope>NUCLEOTIDE SEQUENCE</scope>
    <source>
        <strain evidence="14">CHS0354</strain>
    </source>
</reference>
<evidence type="ECO:0000256" key="8">
    <source>
        <dbReference type="ARBA" id="ARBA00023054"/>
    </source>
</evidence>
<dbReference type="GO" id="GO:0008289">
    <property type="term" value="F:lipid binding"/>
    <property type="evidence" value="ECO:0007669"/>
    <property type="project" value="UniProtKB-KW"/>
</dbReference>
<evidence type="ECO:0000256" key="1">
    <source>
        <dbReference type="ARBA" id="ARBA00004294"/>
    </source>
</evidence>
<evidence type="ECO:0000256" key="5">
    <source>
        <dbReference type="ARBA" id="ARBA00019863"/>
    </source>
</evidence>
<keyword evidence="8" id="KW-0175">Coiled coil</keyword>
<evidence type="ECO:0000256" key="9">
    <source>
        <dbReference type="ARBA" id="ARBA00023121"/>
    </source>
</evidence>
<proteinExistence type="inferred from homology"/>
<evidence type="ECO:0000256" key="4">
    <source>
        <dbReference type="ARBA" id="ARBA00008233"/>
    </source>
</evidence>
<keyword evidence="6" id="KW-0963">Cytoplasm</keyword>
<dbReference type="GO" id="GO:0005759">
    <property type="term" value="C:mitochondrial matrix"/>
    <property type="evidence" value="ECO:0007669"/>
    <property type="project" value="UniProtKB-SubCell"/>
</dbReference>
<feature type="domain" description="Mitochondria-eating protein C-terminal" evidence="13">
    <location>
        <begin position="24"/>
        <end position="221"/>
    </location>
</feature>
<evidence type="ECO:0000256" key="12">
    <source>
        <dbReference type="ARBA" id="ARBA00032687"/>
    </source>
</evidence>
<reference evidence="14" key="2">
    <citation type="journal article" date="2021" name="Genome Biol. Evol.">
        <title>Developing a high-quality reference genome for a parasitic bivalve with doubly uniparental inheritance (Bivalvia: Unionida).</title>
        <authorList>
            <person name="Smith C.H."/>
        </authorList>
    </citation>
    <scope>NUCLEOTIDE SEQUENCE</scope>
    <source>
        <strain evidence="14">CHS0354</strain>
        <tissue evidence="14">Mantle</tissue>
    </source>
</reference>
<reference evidence="14" key="3">
    <citation type="submission" date="2023-05" db="EMBL/GenBank/DDBJ databases">
        <authorList>
            <person name="Smith C.H."/>
        </authorList>
    </citation>
    <scope>NUCLEOTIDE SEQUENCE</scope>
    <source>
        <strain evidence="14">CHS0354</strain>
        <tissue evidence="14">Mantle</tissue>
    </source>
</reference>
<keyword evidence="15" id="KW-1185">Reference proteome</keyword>
<comment type="subcellular location">
    <subcellularLocation>
        <location evidence="3">Cytoplasm</location>
    </subcellularLocation>
    <subcellularLocation>
        <location evidence="2">Mitochondrion matrix</location>
    </subcellularLocation>
    <subcellularLocation>
        <location evidence="1">Mitochondrion outer membrane</location>
    </subcellularLocation>
</comment>
<sequence>MSQVAGAKLAHENPAIADLSNPNRPTKVGEKNSQLYDNEWTEAYTALLKDENSASDEKLTGYLYSILIDSYRFCEGVRKTQKKRLEDILFHPAVNMESGLISQMKDLSEILAKHLSDATKMSGDVASLNMVQAFAVDKDMKTKHGKRMQQCKAFIEECVKLCWLMHVQTPPLCIDTKTTKGEHLEKEKYKEYTRKGQKIAFVVWPALFLHEKGPLVAKGVAQGE</sequence>